<evidence type="ECO:0000313" key="1">
    <source>
        <dbReference type="EMBL" id="SEA63334.1"/>
    </source>
</evidence>
<dbReference type="Proteomes" id="UP000199394">
    <property type="component" value="Unassembled WGS sequence"/>
</dbReference>
<dbReference type="AlphaFoldDB" id="A0A1H4CSL2"/>
<gene>
    <name evidence="1" type="ORF">SAMN04515656_11742</name>
</gene>
<organism evidence="1 2">
    <name type="scientific">Eubacterium aggregans</name>
    <dbReference type="NCBI Taxonomy" id="81409"/>
    <lineage>
        <taxon>Bacteria</taxon>
        <taxon>Bacillati</taxon>
        <taxon>Bacillota</taxon>
        <taxon>Clostridia</taxon>
        <taxon>Eubacteriales</taxon>
        <taxon>Eubacteriaceae</taxon>
        <taxon>Eubacterium</taxon>
    </lineage>
</organism>
<dbReference type="EMBL" id="FNRK01000017">
    <property type="protein sequence ID" value="SEA63334.1"/>
    <property type="molecule type" value="Genomic_DNA"/>
</dbReference>
<protein>
    <submittedName>
        <fullName evidence="1">Uncharacterized protein</fullName>
    </submittedName>
</protein>
<dbReference type="STRING" id="81409.SAMN04515656_11742"/>
<reference evidence="1 2" key="1">
    <citation type="submission" date="2016-10" db="EMBL/GenBank/DDBJ databases">
        <authorList>
            <person name="de Groot N.N."/>
        </authorList>
    </citation>
    <scope>NUCLEOTIDE SEQUENCE [LARGE SCALE GENOMIC DNA]</scope>
    <source>
        <strain evidence="1 2">SR12</strain>
    </source>
</reference>
<keyword evidence="2" id="KW-1185">Reference proteome</keyword>
<sequence length="29" mass="3156">MGSSARRWQLVALLIALVFLIQPMASVLA</sequence>
<evidence type="ECO:0000313" key="2">
    <source>
        <dbReference type="Proteomes" id="UP000199394"/>
    </source>
</evidence>
<name>A0A1H4CSL2_9FIRM</name>
<proteinExistence type="predicted"/>
<accession>A0A1H4CSL2</accession>